<feature type="transmembrane region" description="Helical" evidence="1">
    <location>
        <begin position="41"/>
        <end position="60"/>
    </location>
</feature>
<dbReference type="RefSeq" id="WP_188386893.1">
    <property type="nucleotide sequence ID" value="NZ_BMFK01000001.1"/>
</dbReference>
<reference evidence="2" key="2">
    <citation type="submission" date="2020-09" db="EMBL/GenBank/DDBJ databases">
        <authorList>
            <person name="Sun Q."/>
            <person name="Zhou Y."/>
        </authorList>
    </citation>
    <scope>NUCLEOTIDE SEQUENCE</scope>
    <source>
        <strain evidence="2">CGMCC 1.12698</strain>
    </source>
</reference>
<reference evidence="2" key="1">
    <citation type="journal article" date="2014" name="Int. J. Syst. Evol. Microbiol.">
        <title>Complete genome sequence of Corynebacterium casei LMG S-19264T (=DSM 44701T), isolated from a smear-ripened cheese.</title>
        <authorList>
            <consortium name="US DOE Joint Genome Institute (JGI-PGF)"/>
            <person name="Walter F."/>
            <person name="Albersmeier A."/>
            <person name="Kalinowski J."/>
            <person name="Ruckert C."/>
        </authorList>
    </citation>
    <scope>NUCLEOTIDE SEQUENCE</scope>
    <source>
        <strain evidence="2">CGMCC 1.12698</strain>
    </source>
</reference>
<evidence type="ECO:0008006" key="4">
    <source>
        <dbReference type="Google" id="ProtNLM"/>
    </source>
</evidence>
<keyword evidence="1" id="KW-1133">Transmembrane helix</keyword>
<accession>A0A917AKP8</accession>
<dbReference type="EMBL" id="BMFK01000001">
    <property type="protein sequence ID" value="GGE57858.1"/>
    <property type="molecule type" value="Genomic_DNA"/>
</dbReference>
<sequence>MNTIYLAVIIGGFTGIISHMLKNKKVLIFPKKRKNGVHLGFIADFLVGSAAAVFTITYLLPDSNDWKTVVGIAILAGMSAENILLYRELSTERAKVEGLDNIQKRLTN</sequence>
<dbReference type="Proteomes" id="UP000605259">
    <property type="component" value="Unassembled WGS sequence"/>
</dbReference>
<feature type="transmembrane region" description="Helical" evidence="1">
    <location>
        <begin position="6"/>
        <end position="21"/>
    </location>
</feature>
<evidence type="ECO:0000313" key="2">
    <source>
        <dbReference type="EMBL" id="GGE57858.1"/>
    </source>
</evidence>
<feature type="transmembrane region" description="Helical" evidence="1">
    <location>
        <begin position="66"/>
        <end position="85"/>
    </location>
</feature>
<protein>
    <recommendedName>
        <fullName evidence="4">DUF4257 domain-containing protein</fullName>
    </recommendedName>
</protein>
<dbReference type="AlphaFoldDB" id="A0A917AKP8"/>
<organism evidence="2 3">
    <name type="scientific">Priestia taiwanensis</name>
    <dbReference type="NCBI Taxonomy" id="1347902"/>
    <lineage>
        <taxon>Bacteria</taxon>
        <taxon>Bacillati</taxon>
        <taxon>Bacillota</taxon>
        <taxon>Bacilli</taxon>
        <taxon>Bacillales</taxon>
        <taxon>Bacillaceae</taxon>
        <taxon>Priestia</taxon>
    </lineage>
</organism>
<proteinExistence type="predicted"/>
<keyword evidence="1" id="KW-0812">Transmembrane</keyword>
<evidence type="ECO:0000256" key="1">
    <source>
        <dbReference type="SAM" id="Phobius"/>
    </source>
</evidence>
<keyword evidence="1" id="KW-0472">Membrane</keyword>
<name>A0A917AKP8_9BACI</name>
<gene>
    <name evidence="2" type="ORF">GCM10007140_05300</name>
</gene>
<comment type="caution">
    <text evidence="2">The sequence shown here is derived from an EMBL/GenBank/DDBJ whole genome shotgun (WGS) entry which is preliminary data.</text>
</comment>
<evidence type="ECO:0000313" key="3">
    <source>
        <dbReference type="Proteomes" id="UP000605259"/>
    </source>
</evidence>
<dbReference type="InterPro" id="IPR025353">
    <property type="entry name" value="DUF4257"/>
</dbReference>
<dbReference type="Pfam" id="PF14074">
    <property type="entry name" value="DUF4257"/>
    <property type="match status" value="1"/>
</dbReference>
<keyword evidence="3" id="KW-1185">Reference proteome</keyword>